<dbReference type="GO" id="GO:0031514">
    <property type="term" value="C:motile cilium"/>
    <property type="evidence" value="ECO:0007669"/>
    <property type="project" value="UniProtKB-SubCell"/>
</dbReference>
<comment type="caution">
    <text evidence="11">The sequence shown here is derived from an EMBL/GenBank/DDBJ whole genome shotgun (WGS) entry which is preliminary data.</text>
</comment>
<evidence type="ECO:0000313" key="11">
    <source>
        <dbReference type="EMBL" id="CAF0988838.1"/>
    </source>
</evidence>
<evidence type="ECO:0000256" key="6">
    <source>
        <dbReference type="ARBA" id="ARBA00034116"/>
    </source>
</evidence>
<evidence type="ECO:0000256" key="2">
    <source>
        <dbReference type="ARBA" id="ARBA00022846"/>
    </source>
</evidence>
<gene>
    <name evidence="11" type="ORF">JYZ213_LOCUS15343</name>
</gene>
<evidence type="ECO:0000256" key="9">
    <source>
        <dbReference type="SAM" id="MobiDB-lite"/>
    </source>
</evidence>
<dbReference type="Proteomes" id="UP000663845">
    <property type="component" value="Unassembled WGS sequence"/>
</dbReference>
<dbReference type="AlphaFoldDB" id="A0A814FXG7"/>
<dbReference type="InterPro" id="IPR043597">
    <property type="entry name" value="TPH_dom"/>
</dbReference>
<organism evidence="11 12">
    <name type="scientific">Adineta steineri</name>
    <dbReference type="NCBI Taxonomy" id="433720"/>
    <lineage>
        <taxon>Eukaryota</taxon>
        <taxon>Metazoa</taxon>
        <taxon>Spiralia</taxon>
        <taxon>Gnathifera</taxon>
        <taxon>Rotifera</taxon>
        <taxon>Eurotatoria</taxon>
        <taxon>Bdelloidea</taxon>
        <taxon>Adinetida</taxon>
        <taxon>Adinetidae</taxon>
        <taxon>Adineta</taxon>
    </lineage>
</organism>
<proteinExistence type="inferred from homology"/>
<keyword evidence="3 8" id="KW-0175">Coiled coil</keyword>
<comment type="subcellular location">
    <subcellularLocation>
        <location evidence="1">Cell projection</location>
        <location evidence="1">Cilium</location>
        <location evidence="1">Flagellum</location>
    </subcellularLocation>
</comment>
<protein>
    <recommendedName>
        <fullName evidence="7">Cilia- and flagella-associated protein 45</fullName>
    </recommendedName>
</protein>
<comment type="similarity">
    <text evidence="6">Belongs to the CFAP45 family.</text>
</comment>
<dbReference type="InterPro" id="IPR033253">
    <property type="entry name" value="CFAP45"/>
</dbReference>
<dbReference type="PANTHER" id="PTHR15504:SF0">
    <property type="entry name" value="CILIA- AND FLAGELLA-ASSOCIATED PROTEIN 45"/>
    <property type="match status" value="1"/>
</dbReference>
<accession>A0A814FXG7</accession>
<feature type="compositionally biased region" description="Polar residues" evidence="9">
    <location>
        <begin position="1"/>
        <end position="11"/>
    </location>
</feature>
<keyword evidence="4" id="KW-0969">Cilium</keyword>
<feature type="domain" description="Trichohyalin-plectin-homology" evidence="10">
    <location>
        <begin position="186"/>
        <end position="533"/>
    </location>
</feature>
<sequence>MSPVSTSASFNGGSGPLTARRNGTNYRYRTVNAQSEVDETLFGAPHRLETAAQMRAERQQNDNKQNENTTKQTVPVKKEIVRHITKDLIRDIVVPEDKTSSSVIIDNATYERLAHAARNRPKDVRENEFRESIRLRDSIDTELDRRKKAIQGYDQQRRKNAPLDDIEQEAKEEAEYMLKRANDLRQEQEDEVKHLNELILNAKCHAIRDAQVLEKRQIKKEMTDEAQRLDMMMEIERLNALKIQEEIELRRHLQNKQGASMVMKQIEENEKDKLFKEEAREQENMAMLEYMEKLQEKDSEEYLKRKDSQKKLAQELLKANTDIEEQRAFRRQHDRLADLAILEFQKAKAAREAAQEAEIERKRAEKEKEVARLRVQQERARDLQADKDALRARREQERREREWREKEKLGVVKKKQLEEEMRFARDWQIRNKEHHLATEAARERAEFERVLKAQLAQAEKDRNQQVERVTKRNKFANDLRDQIIRHEKQKVEERTAFFDEGARLDEQARLRRMRLDEIKTQKLNDLRRAGVPEKYCADIERKIHITAHSNNDRTTNTSAVH</sequence>
<evidence type="ECO:0000256" key="7">
    <source>
        <dbReference type="ARBA" id="ARBA00034142"/>
    </source>
</evidence>
<evidence type="ECO:0000256" key="5">
    <source>
        <dbReference type="ARBA" id="ARBA00023273"/>
    </source>
</evidence>
<evidence type="ECO:0000259" key="10">
    <source>
        <dbReference type="Pfam" id="PF13868"/>
    </source>
</evidence>
<feature type="coiled-coil region" evidence="8">
    <location>
        <begin position="235"/>
        <end position="400"/>
    </location>
</feature>
<name>A0A814FXG7_9BILA</name>
<keyword evidence="2" id="KW-0282">Flagellum</keyword>
<evidence type="ECO:0000256" key="8">
    <source>
        <dbReference type="SAM" id="Coils"/>
    </source>
</evidence>
<dbReference type="PANTHER" id="PTHR15504">
    <property type="entry name" value="NASOPHARYNGEAL EPITHELIUM SPECIFIC PROTEIN 1"/>
    <property type="match status" value="1"/>
</dbReference>
<keyword evidence="5" id="KW-0966">Cell projection</keyword>
<reference evidence="11" key="1">
    <citation type="submission" date="2021-02" db="EMBL/GenBank/DDBJ databases">
        <authorList>
            <person name="Nowell W R."/>
        </authorList>
    </citation>
    <scope>NUCLEOTIDE SEQUENCE</scope>
</reference>
<evidence type="ECO:0000256" key="1">
    <source>
        <dbReference type="ARBA" id="ARBA00004230"/>
    </source>
</evidence>
<dbReference type="Pfam" id="PF13868">
    <property type="entry name" value="TPH"/>
    <property type="match status" value="1"/>
</dbReference>
<dbReference type="EMBL" id="CAJNOG010000132">
    <property type="protein sequence ID" value="CAF0988838.1"/>
    <property type="molecule type" value="Genomic_DNA"/>
</dbReference>
<feature type="region of interest" description="Disordered" evidence="9">
    <location>
        <begin position="1"/>
        <end position="25"/>
    </location>
</feature>
<feature type="coiled-coil region" evidence="8">
    <location>
        <begin position="167"/>
        <end position="205"/>
    </location>
</feature>
<evidence type="ECO:0000313" key="12">
    <source>
        <dbReference type="Proteomes" id="UP000663845"/>
    </source>
</evidence>
<evidence type="ECO:0000256" key="3">
    <source>
        <dbReference type="ARBA" id="ARBA00023054"/>
    </source>
</evidence>
<evidence type="ECO:0000256" key="4">
    <source>
        <dbReference type="ARBA" id="ARBA00023069"/>
    </source>
</evidence>